<gene>
    <name evidence="5" type="ORF">EJ04DRAFT_445512</name>
</gene>
<keyword evidence="3" id="KW-0539">Nucleus</keyword>
<dbReference type="AlphaFoldDB" id="A0A9P4QPF5"/>
<keyword evidence="6" id="KW-1185">Reference proteome</keyword>
<organism evidence="5 6">
    <name type="scientific">Polyplosphaeria fusca</name>
    <dbReference type="NCBI Taxonomy" id="682080"/>
    <lineage>
        <taxon>Eukaryota</taxon>
        <taxon>Fungi</taxon>
        <taxon>Dikarya</taxon>
        <taxon>Ascomycota</taxon>
        <taxon>Pezizomycotina</taxon>
        <taxon>Dothideomycetes</taxon>
        <taxon>Pleosporomycetidae</taxon>
        <taxon>Pleosporales</taxon>
        <taxon>Tetraplosphaeriaceae</taxon>
        <taxon>Polyplosphaeria</taxon>
    </lineage>
</organism>
<dbReference type="Gene3D" id="1.10.10.10">
    <property type="entry name" value="Winged helix-like DNA-binding domain superfamily/Winged helix DNA-binding domain"/>
    <property type="match status" value="1"/>
</dbReference>
<dbReference type="GO" id="GO:0000794">
    <property type="term" value="C:condensed nuclear chromosome"/>
    <property type="evidence" value="ECO:0007669"/>
    <property type="project" value="TreeGrafter"/>
</dbReference>
<evidence type="ECO:0000256" key="3">
    <source>
        <dbReference type="ARBA" id="ARBA00023242"/>
    </source>
</evidence>
<dbReference type="OrthoDB" id="272266at2759"/>
<reference evidence="5" key="1">
    <citation type="journal article" date="2020" name="Stud. Mycol.">
        <title>101 Dothideomycetes genomes: a test case for predicting lifestyles and emergence of pathogens.</title>
        <authorList>
            <person name="Haridas S."/>
            <person name="Albert R."/>
            <person name="Binder M."/>
            <person name="Bloem J."/>
            <person name="Labutti K."/>
            <person name="Salamov A."/>
            <person name="Andreopoulos B."/>
            <person name="Baker S."/>
            <person name="Barry K."/>
            <person name="Bills G."/>
            <person name="Bluhm B."/>
            <person name="Cannon C."/>
            <person name="Castanera R."/>
            <person name="Culley D."/>
            <person name="Daum C."/>
            <person name="Ezra D."/>
            <person name="Gonzalez J."/>
            <person name="Henrissat B."/>
            <person name="Kuo A."/>
            <person name="Liang C."/>
            <person name="Lipzen A."/>
            <person name="Lutzoni F."/>
            <person name="Magnuson J."/>
            <person name="Mondo S."/>
            <person name="Nolan M."/>
            <person name="Ohm R."/>
            <person name="Pangilinan J."/>
            <person name="Park H.-J."/>
            <person name="Ramirez L."/>
            <person name="Alfaro M."/>
            <person name="Sun H."/>
            <person name="Tritt A."/>
            <person name="Yoshinaga Y."/>
            <person name="Zwiers L.-H."/>
            <person name="Turgeon B."/>
            <person name="Goodwin S."/>
            <person name="Spatafora J."/>
            <person name="Crous P."/>
            <person name="Grigoriev I."/>
        </authorList>
    </citation>
    <scope>NUCLEOTIDE SEQUENCE</scope>
    <source>
        <strain evidence="5">CBS 125425</strain>
    </source>
</reference>
<dbReference type="EMBL" id="ML996222">
    <property type="protein sequence ID" value="KAF2730254.1"/>
    <property type="molecule type" value="Genomic_DNA"/>
</dbReference>
<dbReference type="GO" id="GO:0120230">
    <property type="term" value="F:recombinase activator activity"/>
    <property type="evidence" value="ECO:0007669"/>
    <property type="project" value="TreeGrafter"/>
</dbReference>
<dbReference type="GO" id="GO:0003690">
    <property type="term" value="F:double-stranded DNA binding"/>
    <property type="evidence" value="ECO:0007669"/>
    <property type="project" value="TreeGrafter"/>
</dbReference>
<dbReference type="GO" id="GO:0010774">
    <property type="term" value="P:meiotic strand invasion involved in reciprocal meiotic recombination"/>
    <property type="evidence" value="ECO:0007669"/>
    <property type="project" value="TreeGrafter"/>
</dbReference>
<protein>
    <recommendedName>
        <fullName evidence="7">Homologous-pairing protein 2 homolog</fullName>
    </recommendedName>
</protein>
<keyword evidence="4" id="KW-0469">Meiosis</keyword>
<dbReference type="Proteomes" id="UP000799444">
    <property type="component" value="Unassembled WGS sequence"/>
</dbReference>
<evidence type="ECO:0000313" key="5">
    <source>
        <dbReference type="EMBL" id="KAF2730254.1"/>
    </source>
</evidence>
<accession>A0A9P4QPF5</accession>
<dbReference type="GO" id="GO:0000709">
    <property type="term" value="P:meiotic joint molecule formation"/>
    <property type="evidence" value="ECO:0007669"/>
    <property type="project" value="TreeGrafter"/>
</dbReference>
<dbReference type="GO" id="GO:0120231">
    <property type="term" value="C:DNA recombinase auxiliary factor complex"/>
    <property type="evidence" value="ECO:0007669"/>
    <property type="project" value="TreeGrafter"/>
</dbReference>
<comment type="subcellular location">
    <subcellularLocation>
        <location evidence="1">Nucleus</location>
    </subcellularLocation>
</comment>
<evidence type="ECO:0000256" key="1">
    <source>
        <dbReference type="ARBA" id="ARBA00004123"/>
    </source>
</evidence>
<evidence type="ECO:0000313" key="6">
    <source>
        <dbReference type="Proteomes" id="UP000799444"/>
    </source>
</evidence>
<evidence type="ECO:0000256" key="4">
    <source>
        <dbReference type="ARBA" id="ARBA00023254"/>
    </source>
</evidence>
<dbReference type="PANTHER" id="PTHR15938">
    <property type="entry name" value="TBP-1 INTERACTING PROTEIN"/>
    <property type="match status" value="1"/>
</dbReference>
<dbReference type="PANTHER" id="PTHR15938:SF0">
    <property type="entry name" value="HOMOLOGOUS-PAIRING PROTEIN 2 HOMOLOG"/>
    <property type="match status" value="1"/>
</dbReference>
<name>A0A9P4QPF5_9PLEO</name>
<proteinExistence type="predicted"/>
<comment type="caution">
    <text evidence="5">The sequence shown here is derived from an EMBL/GenBank/DDBJ whole genome shotgun (WGS) entry which is preliminary data.</text>
</comment>
<sequence>MGPRKDKADKKGERASVDDSATMILNYLRDRPYSATEISANLHNKVSKGRSVLPAAAKVLKDLHEKTEIEGRPAGNILHAFSNHALPWLMSHRQADHLYSQPQNPTDSITPEALQSLDAQVNSLRTATTSLHARAKTLRATLSSLNSTLSTSDLVSSVSALEAEKAAITARLESLKRGKVKKVTQKEREDVESEWRKWKGVSARRVKIAGEMWKMVEDAHEGDKEKIAEVREMLGLDD</sequence>
<keyword evidence="2" id="KW-0233">DNA recombination</keyword>
<dbReference type="GO" id="GO:0007129">
    <property type="term" value="P:homologous chromosome pairing at meiosis"/>
    <property type="evidence" value="ECO:0007669"/>
    <property type="project" value="TreeGrafter"/>
</dbReference>
<dbReference type="InterPro" id="IPR036388">
    <property type="entry name" value="WH-like_DNA-bd_sf"/>
</dbReference>
<evidence type="ECO:0000256" key="2">
    <source>
        <dbReference type="ARBA" id="ARBA00023172"/>
    </source>
</evidence>
<evidence type="ECO:0008006" key="7">
    <source>
        <dbReference type="Google" id="ProtNLM"/>
    </source>
</evidence>